<dbReference type="InterPro" id="IPR003819">
    <property type="entry name" value="TauD/TfdA-like"/>
</dbReference>
<dbReference type="InterPro" id="IPR050411">
    <property type="entry name" value="AlphaKG_dependent_hydroxylases"/>
</dbReference>
<sequence>MTTSDDKKPSLKGQLGAGRRSVSVSQESLIKSQPLLSDSALPLLVTPAVEGLNLITWANSHRPFIETNLAQHGGILFRNFNIKTLEEFQRFVSEMSNELLEYTYRSTPRSKVSGNIYTSTEYPADQSIPLHNEMSYTTSWPMKIWFCCLIAPQQQGETPIADSRRIYQRLDPAIRDRFAEKKVMYVRNYGEGIDLSWENVFQTDNKADVEEFCRLNQIDFEWKSGNRLRTRQVCQAVAKHPKTNEMVWFNQAHLFHVTSLPAAVRDMLLAEFNDEDLPRNTYYGDGSPIEPEVLAEIRHVLDQETVMFPWQEGDVLMLDNMLVAHARSPFVGPRKIVVGMAESVDAAAI</sequence>
<dbReference type="InterPro" id="IPR042098">
    <property type="entry name" value="TauD-like_sf"/>
</dbReference>
<dbReference type="PANTHER" id="PTHR10696">
    <property type="entry name" value="GAMMA-BUTYROBETAINE HYDROXYLASE-RELATED"/>
    <property type="match status" value="1"/>
</dbReference>
<keyword evidence="5" id="KW-0223">Dioxygenase</keyword>
<dbReference type="PANTHER" id="PTHR10696:SF56">
    <property type="entry name" value="TAUD_TFDA-LIKE DOMAIN-CONTAINING PROTEIN"/>
    <property type="match status" value="1"/>
</dbReference>
<dbReference type="KEGG" id="hau:Haur_1876"/>
<dbReference type="HOGENOM" id="CLU_044153_0_0_0"/>
<organism evidence="5 6">
    <name type="scientific">Herpetosiphon aurantiacus (strain ATCC 23779 / DSM 785 / 114-95)</name>
    <dbReference type="NCBI Taxonomy" id="316274"/>
    <lineage>
        <taxon>Bacteria</taxon>
        <taxon>Bacillati</taxon>
        <taxon>Chloroflexota</taxon>
        <taxon>Chloroflexia</taxon>
        <taxon>Herpetosiphonales</taxon>
        <taxon>Herpetosiphonaceae</taxon>
        <taxon>Herpetosiphon</taxon>
    </lineage>
</organism>
<proteinExistence type="predicted"/>
<evidence type="ECO:0000259" key="4">
    <source>
        <dbReference type="Pfam" id="PF02668"/>
    </source>
</evidence>
<evidence type="ECO:0000313" key="5">
    <source>
        <dbReference type="EMBL" id="ABX04519.1"/>
    </source>
</evidence>
<evidence type="ECO:0000256" key="3">
    <source>
        <dbReference type="ARBA" id="ARBA00023194"/>
    </source>
</evidence>
<dbReference type="Gene3D" id="3.60.130.10">
    <property type="entry name" value="Clavaminate synthase-like"/>
    <property type="match status" value="1"/>
</dbReference>
<keyword evidence="6" id="KW-1185">Reference proteome</keyword>
<protein>
    <submittedName>
        <fullName evidence="5">Taurine catabolism dioxygenase TauD/TfdA</fullName>
    </submittedName>
</protein>
<keyword evidence="2" id="KW-0560">Oxidoreductase</keyword>
<dbReference type="InParanoid" id="A9AUJ2"/>
<dbReference type="AlphaFoldDB" id="A9AUJ2"/>
<evidence type="ECO:0000256" key="1">
    <source>
        <dbReference type="ARBA" id="ARBA00001954"/>
    </source>
</evidence>
<dbReference type="Pfam" id="PF02668">
    <property type="entry name" value="TauD"/>
    <property type="match status" value="1"/>
</dbReference>
<dbReference type="eggNOG" id="COG2175">
    <property type="taxonomic scope" value="Bacteria"/>
</dbReference>
<evidence type="ECO:0000313" key="6">
    <source>
        <dbReference type="Proteomes" id="UP000000787"/>
    </source>
</evidence>
<gene>
    <name evidence="5" type="ordered locus">Haur_1876</name>
</gene>
<dbReference type="GO" id="GO:0051213">
    <property type="term" value="F:dioxygenase activity"/>
    <property type="evidence" value="ECO:0007669"/>
    <property type="project" value="UniProtKB-KW"/>
</dbReference>
<comment type="cofactor">
    <cofactor evidence="1">
        <name>Fe(2+)</name>
        <dbReference type="ChEBI" id="CHEBI:29033"/>
    </cofactor>
</comment>
<evidence type="ECO:0000256" key="2">
    <source>
        <dbReference type="ARBA" id="ARBA00023002"/>
    </source>
</evidence>
<name>A9AUJ2_HERA2</name>
<feature type="domain" description="TauD/TfdA-like" evidence="4">
    <location>
        <begin position="49"/>
        <end position="337"/>
    </location>
</feature>
<dbReference type="GO" id="GO:0017000">
    <property type="term" value="P:antibiotic biosynthetic process"/>
    <property type="evidence" value="ECO:0007669"/>
    <property type="project" value="UniProtKB-KW"/>
</dbReference>
<accession>A9AUJ2</accession>
<dbReference type="STRING" id="316274.Haur_1876"/>
<dbReference type="Proteomes" id="UP000000787">
    <property type="component" value="Chromosome"/>
</dbReference>
<reference evidence="5 6" key="1">
    <citation type="journal article" date="2011" name="Stand. Genomic Sci.">
        <title>Complete genome sequence of the filamentous gliding predatory bacterium Herpetosiphon aurantiacus type strain (114-95(T)).</title>
        <authorList>
            <person name="Kiss H."/>
            <person name="Nett M."/>
            <person name="Domin N."/>
            <person name="Martin K."/>
            <person name="Maresca J.A."/>
            <person name="Copeland A."/>
            <person name="Lapidus A."/>
            <person name="Lucas S."/>
            <person name="Berry K.W."/>
            <person name="Glavina Del Rio T."/>
            <person name="Dalin E."/>
            <person name="Tice H."/>
            <person name="Pitluck S."/>
            <person name="Richardson P."/>
            <person name="Bruce D."/>
            <person name="Goodwin L."/>
            <person name="Han C."/>
            <person name="Detter J.C."/>
            <person name="Schmutz J."/>
            <person name="Brettin T."/>
            <person name="Land M."/>
            <person name="Hauser L."/>
            <person name="Kyrpides N.C."/>
            <person name="Ivanova N."/>
            <person name="Goker M."/>
            <person name="Woyke T."/>
            <person name="Klenk H.P."/>
            <person name="Bryant D.A."/>
        </authorList>
    </citation>
    <scope>NUCLEOTIDE SEQUENCE [LARGE SCALE GENOMIC DNA]</scope>
    <source>
        <strain evidence="6">ATCC 23779 / DSM 785 / 114-95</strain>
    </source>
</reference>
<dbReference type="BioCyc" id="HAUR316274:GHYA-1905-MONOMER"/>
<dbReference type="SUPFAM" id="SSF51197">
    <property type="entry name" value="Clavaminate synthase-like"/>
    <property type="match status" value="1"/>
</dbReference>
<dbReference type="EMBL" id="CP000875">
    <property type="protein sequence ID" value="ABX04519.1"/>
    <property type="molecule type" value="Genomic_DNA"/>
</dbReference>
<keyword evidence="3" id="KW-0045">Antibiotic biosynthesis</keyword>